<organism evidence="14 15">
    <name type="scientific">Tahibacter soli</name>
    <dbReference type="NCBI Taxonomy" id="2983605"/>
    <lineage>
        <taxon>Bacteria</taxon>
        <taxon>Pseudomonadati</taxon>
        <taxon>Pseudomonadota</taxon>
        <taxon>Gammaproteobacteria</taxon>
        <taxon>Lysobacterales</taxon>
        <taxon>Rhodanobacteraceae</taxon>
        <taxon>Tahibacter</taxon>
    </lineage>
</organism>
<feature type="domain" description="Ketopantoate reductase C-terminal" evidence="13">
    <location>
        <begin position="176"/>
        <end position="299"/>
    </location>
</feature>
<dbReference type="NCBIfam" id="TIGR00745">
    <property type="entry name" value="apbA_panE"/>
    <property type="match status" value="1"/>
</dbReference>
<dbReference type="InterPro" id="IPR051402">
    <property type="entry name" value="KPR-Related"/>
</dbReference>
<dbReference type="InterPro" id="IPR013328">
    <property type="entry name" value="6PGD_dom2"/>
</dbReference>
<dbReference type="SUPFAM" id="SSF48179">
    <property type="entry name" value="6-phosphogluconate dehydrogenase C-terminal domain-like"/>
    <property type="match status" value="1"/>
</dbReference>
<dbReference type="Gene3D" id="3.40.50.720">
    <property type="entry name" value="NAD(P)-binding Rossmann-like Domain"/>
    <property type="match status" value="1"/>
</dbReference>
<gene>
    <name evidence="14" type="primary">panE</name>
    <name evidence="14" type="ORF">OD750_022575</name>
</gene>
<evidence type="ECO:0000256" key="7">
    <source>
        <dbReference type="ARBA" id="ARBA00022857"/>
    </source>
</evidence>
<evidence type="ECO:0000256" key="4">
    <source>
        <dbReference type="ARBA" id="ARBA00013014"/>
    </source>
</evidence>
<name>A0A9X3YP87_9GAMM</name>
<dbReference type="GO" id="GO:0005737">
    <property type="term" value="C:cytoplasm"/>
    <property type="evidence" value="ECO:0007669"/>
    <property type="project" value="TreeGrafter"/>
</dbReference>
<dbReference type="InterPro" id="IPR003710">
    <property type="entry name" value="ApbA"/>
</dbReference>
<evidence type="ECO:0000256" key="1">
    <source>
        <dbReference type="ARBA" id="ARBA00002919"/>
    </source>
</evidence>
<keyword evidence="7 11" id="KW-0521">NADP</keyword>
<evidence type="ECO:0000256" key="9">
    <source>
        <dbReference type="ARBA" id="ARBA00032024"/>
    </source>
</evidence>
<dbReference type="InterPro" id="IPR036291">
    <property type="entry name" value="NAD(P)-bd_dom_sf"/>
</dbReference>
<dbReference type="FunFam" id="1.10.1040.10:FF:000017">
    <property type="entry name" value="2-dehydropantoate 2-reductase"/>
    <property type="match status" value="1"/>
</dbReference>
<protein>
    <recommendedName>
        <fullName evidence="5 11">2-dehydropantoate 2-reductase</fullName>
        <ecNumber evidence="4 11">1.1.1.169</ecNumber>
    </recommendedName>
    <alternativeName>
        <fullName evidence="9 11">Ketopantoate reductase</fullName>
    </alternativeName>
</protein>
<keyword evidence="6 11" id="KW-0566">Pantothenate biosynthesis</keyword>
<evidence type="ECO:0000256" key="8">
    <source>
        <dbReference type="ARBA" id="ARBA00023002"/>
    </source>
</evidence>
<dbReference type="PANTHER" id="PTHR21708:SF26">
    <property type="entry name" value="2-DEHYDROPANTOATE 2-REDUCTASE"/>
    <property type="match status" value="1"/>
</dbReference>
<evidence type="ECO:0000256" key="5">
    <source>
        <dbReference type="ARBA" id="ARBA00019465"/>
    </source>
</evidence>
<comment type="catalytic activity">
    <reaction evidence="10 11">
        <text>(R)-pantoate + NADP(+) = 2-dehydropantoate + NADPH + H(+)</text>
        <dbReference type="Rhea" id="RHEA:16233"/>
        <dbReference type="ChEBI" id="CHEBI:11561"/>
        <dbReference type="ChEBI" id="CHEBI:15378"/>
        <dbReference type="ChEBI" id="CHEBI:15980"/>
        <dbReference type="ChEBI" id="CHEBI:57783"/>
        <dbReference type="ChEBI" id="CHEBI:58349"/>
        <dbReference type="EC" id="1.1.1.169"/>
    </reaction>
</comment>
<dbReference type="GO" id="GO:0008677">
    <property type="term" value="F:2-dehydropantoate 2-reductase activity"/>
    <property type="evidence" value="ECO:0007669"/>
    <property type="project" value="UniProtKB-EC"/>
</dbReference>
<evidence type="ECO:0000256" key="11">
    <source>
        <dbReference type="RuleBase" id="RU362068"/>
    </source>
</evidence>
<evidence type="ECO:0000259" key="13">
    <source>
        <dbReference type="Pfam" id="PF08546"/>
    </source>
</evidence>
<dbReference type="PANTHER" id="PTHR21708">
    <property type="entry name" value="PROBABLE 2-DEHYDROPANTOATE 2-REDUCTASE"/>
    <property type="match status" value="1"/>
</dbReference>
<keyword evidence="8 11" id="KW-0560">Oxidoreductase</keyword>
<dbReference type="Gene3D" id="1.10.1040.10">
    <property type="entry name" value="N-(1-d-carboxylethyl)-l-norvaline Dehydrogenase, domain 2"/>
    <property type="match status" value="1"/>
</dbReference>
<dbReference type="InterPro" id="IPR008927">
    <property type="entry name" value="6-PGluconate_DH-like_C_sf"/>
</dbReference>
<keyword evidence="15" id="KW-1185">Reference proteome</keyword>
<dbReference type="FunFam" id="3.40.50.720:FF:000307">
    <property type="entry name" value="2-dehydropantoate 2-reductase"/>
    <property type="match status" value="1"/>
</dbReference>
<reference evidence="14" key="1">
    <citation type="submission" date="2023-02" db="EMBL/GenBank/DDBJ databases">
        <title>Tahibacter soli sp. nov. isolated from soil.</title>
        <authorList>
            <person name="Baek J.H."/>
            <person name="Lee J.K."/>
            <person name="Choi D.G."/>
            <person name="Jeon C.O."/>
        </authorList>
    </citation>
    <scope>NUCLEOTIDE SEQUENCE</scope>
    <source>
        <strain evidence="14">BL</strain>
    </source>
</reference>
<comment type="function">
    <text evidence="1 11">Catalyzes the NADPH-dependent reduction of ketopantoate into pantoic acid.</text>
</comment>
<comment type="pathway">
    <text evidence="2 11">Cofactor biosynthesis; (R)-pantothenate biosynthesis; (R)-pantoate from 3-methyl-2-oxobutanoate: step 2/2.</text>
</comment>
<dbReference type="Proteomes" id="UP001139971">
    <property type="component" value="Unassembled WGS sequence"/>
</dbReference>
<evidence type="ECO:0000313" key="14">
    <source>
        <dbReference type="EMBL" id="MDC8015332.1"/>
    </source>
</evidence>
<evidence type="ECO:0000256" key="2">
    <source>
        <dbReference type="ARBA" id="ARBA00004994"/>
    </source>
</evidence>
<accession>A0A9X3YP87</accession>
<evidence type="ECO:0000256" key="6">
    <source>
        <dbReference type="ARBA" id="ARBA00022655"/>
    </source>
</evidence>
<dbReference type="EMBL" id="JAOVZO020000020">
    <property type="protein sequence ID" value="MDC8015332.1"/>
    <property type="molecule type" value="Genomic_DNA"/>
</dbReference>
<evidence type="ECO:0000256" key="3">
    <source>
        <dbReference type="ARBA" id="ARBA00007870"/>
    </source>
</evidence>
<evidence type="ECO:0000256" key="10">
    <source>
        <dbReference type="ARBA" id="ARBA00048793"/>
    </source>
</evidence>
<dbReference type="RefSeq" id="WP_263544344.1">
    <property type="nucleotide sequence ID" value="NZ_JAOVZO020000020.1"/>
</dbReference>
<evidence type="ECO:0000313" key="15">
    <source>
        <dbReference type="Proteomes" id="UP001139971"/>
    </source>
</evidence>
<dbReference type="GO" id="GO:0015940">
    <property type="term" value="P:pantothenate biosynthetic process"/>
    <property type="evidence" value="ECO:0007669"/>
    <property type="project" value="UniProtKB-KW"/>
</dbReference>
<dbReference type="AlphaFoldDB" id="A0A9X3YP87"/>
<proteinExistence type="inferred from homology"/>
<evidence type="ECO:0000259" key="12">
    <source>
        <dbReference type="Pfam" id="PF02558"/>
    </source>
</evidence>
<dbReference type="InterPro" id="IPR013752">
    <property type="entry name" value="KPA_reductase"/>
</dbReference>
<dbReference type="Pfam" id="PF08546">
    <property type="entry name" value="ApbA_C"/>
    <property type="match status" value="1"/>
</dbReference>
<dbReference type="InterPro" id="IPR013332">
    <property type="entry name" value="KPR_N"/>
</dbReference>
<feature type="domain" description="Ketopantoate reductase N-terminal" evidence="12">
    <location>
        <begin position="3"/>
        <end position="150"/>
    </location>
</feature>
<dbReference type="NCBIfam" id="NF005094">
    <property type="entry name" value="PRK06522.2-5"/>
    <property type="match status" value="1"/>
</dbReference>
<dbReference type="Pfam" id="PF02558">
    <property type="entry name" value="ApbA"/>
    <property type="match status" value="1"/>
</dbReference>
<dbReference type="EC" id="1.1.1.169" evidence="4 11"/>
<comment type="caution">
    <text evidence="14">The sequence shown here is derived from an EMBL/GenBank/DDBJ whole genome shotgun (WGS) entry which is preliminary data.</text>
</comment>
<sequence length="304" mass="32064">MKILVLGAGATGAYFGARLIESGSDVTFLVRPARAERLRAEGLRVVSEHGDFAAPVSTLVTIPPGASFDVVLLACKAYDLDSAIAAIAPAIGARTRVVPLLNGMRHLDALDLAFGAERVWGGLCHIPVTLQDDGVVRHLGKVHRLTFGARREDPRTAEIAPALLAMPVSVTHSERIVAAMWEKWAFLSTLAAMTCVMRGSIGQIVATPDGTALMRRCYAEARSVAQACGHPVGDASAADSDTSLTAANSPLTASMLRDLERGARTECEHILGDLVARGARAGLDLPLLATACAHLRVYEGARTL</sequence>
<comment type="similarity">
    <text evidence="3 11">Belongs to the ketopantoate reductase family.</text>
</comment>
<dbReference type="SUPFAM" id="SSF51735">
    <property type="entry name" value="NAD(P)-binding Rossmann-fold domains"/>
    <property type="match status" value="1"/>
</dbReference>